<sequence length="178" mass="19988">MRIGKRFLAAAMVAAAAAVLLTLVPFAEQRKDKDRSEVAVFHAAPITRLSSGNLVDSMIGLQLQLPIRKVDWKQGVLSLDLSVNGNAEDSQDWMADLERLLYLAFVQTDNVNRVLVRYIAEGDPTSEPGKLLLQAAVDVRRTDPWIGTELSELDKAQPYTDYIWRQRLRMSFVQDNGM</sequence>
<proteinExistence type="predicted"/>
<keyword evidence="1" id="KW-0732">Signal</keyword>
<evidence type="ECO:0000313" key="2">
    <source>
        <dbReference type="EMBL" id="UVI32386.1"/>
    </source>
</evidence>
<organism evidence="2 3">
    <name type="scientific">Paenibacillus spongiae</name>
    <dbReference type="NCBI Taxonomy" id="2909671"/>
    <lineage>
        <taxon>Bacteria</taxon>
        <taxon>Bacillati</taxon>
        <taxon>Bacillota</taxon>
        <taxon>Bacilli</taxon>
        <taxon>Bacillales</taxon>
        <taxon>Paenibacillaceae</taxon>
        <taxon>Paenibacillus</taxon>
    </lineage>
</organism>
<evidence type="ECO:0000313" key="3">
    <source>
        <dbReference type="Proteomes" id="UP001057877"/>
    </source>
</evidence>
<accession>A0ABY5SEN5</accession>
<gene>
    <name evidence="2" type="ORF">L1F29_11445</name>
</gene>
<dbReference type="Proteomes" id="UP001057877">
    <property type="component" value="Chromosome"/>
</dbReference>
<protein>
    <submittedName>
        <fullName evidence="2">Uncharacterized protein</fullName>
    </submittedName>
</protein>
<dbReference type="RefSeq" id="WP_258388441.1">
    <property type="nucleotide sequence ID" value="NZ_CP091430.1"/>
</dbReference>
<dbReference type="EMBL" id="CP091430">
    <property type="protein sequence ID" value="UVI32386.1"/>
    <property type="molecule type" value="Genomic_DNA"/>
</dbReference>
<feature type="signal peptide" evidence="1">
    <location>
        <begin position="1"/>
        <end position="27"/>
    </location>
</feature>
<feature type="chain" id="PRO_5046722097" evidence="1">
    <location>
        <begin position="28"/>
        <end position="178"/>
    </location>
</feature>
<evidence type="ECO:0000256" key="1">
    <source>
        <dbReference type="SAM" id="SignalP"/>
    </source>
</evidence>
<reference evidence="2" key="1">
    <citation type="submission" date="2022-01" db="EMBL/GenBank/DDBJ databases">
        <title>Paenibacillus spongiae sp. nov., isolated from marine sponge.</title>
        <authorList>
            <person name="Li Z."/>
            <person name="Zhang M."/>
        </authorList>
    </citation>
    <scope>NUCLEOTIDE SEQUENCE</scope>
    <source>
        <strain evidence="2">PHS-Z3</strain>
    </source>
</reference>
<name>A0ABY5SEN5_9BACL</name>
<keyword evidence="3" id="KW-1185">Reference proteome</keyword>